<protein>
    <submittedName>
        <fullName evidence="1">Uncharacterized protein</fullName>
    </submittedName>
</protein>
<dbReference type="EMBL" id="BBMT01000018">
    <property type="protein sequence ID" value="GAL37573.1"/>
    <property type="molecule type" value="Genomic_DNA"/>
</dbReference>
<gene>
    <name evidence="1" type="ORF">JCM19240_720</name>
</gene>
<keyword evidence="2" id="KW-1185">Reference proteome</keyword>
<evidence type="ECO:0000313" key="1">
    <source>
        <dbReference type="EMBL" id="GAL37573.1"/>
    </source>
</evidence>
<dbReference type="AlphaFoldDB" id="A0A090TE43"/>
<dbReference type="Proteomes" id="UP000029224">
    <property type="component" value="Unassembled WGS sequence"/>
</dbReference>
<proteinExistence type="predicted"/>
<reference evidence="1 2" key="1">
    <citation type="submission" date="2014-09" db="EMBL/GenBank/DDBJ databases">
        <title>Vibrio maritimus JCM 19240. (C210) whole genome shotgun sequence.</title>
        <authorList>
            <person name="Sawabe T."/>
            <person name="Meirelles P."/>
            <person name="Nakanishi M."/>
            <person name="Sayaka M."/>
            <person name="Hattori M."/>
            <person name="Ohkuma M."/>
        </authorList>
    </citation>
    <scope>NUCLEOTIDE SEQUENCE [LARGE SCALE GENOMIC DNA]</scope>
    <source>
        <strain evidence="1 2">JCM 19240</strain>
    </source>
</reference>
<organism evidence="1 2">
    <name type="scientific">Vibrio maritimus</name>
    <dbReference type="NCBI Taxonomy" id="990268"/>
    <lineage>
        <taxon>Bacteria</taxon>
        <taxon>Pseudomonadati</taxon>
        <taxon>Pseudomonadota</taxon>
        <taxon>Gammaproteobacteria</taxon>
        <taxon>Vibrionales</taxon>
        <taxon>Vibrionaceae</taxon>
        <taxon>Vibrio</taxon>
    </lineage>
</organism>
<comment type="caution">
    <text evidence="1">The sequence shown here is derived from an EMBL/GenBank/DDBJ whole genome shotgun (WGS) entry which is preliminary data.</text>
</comment>
<name>A0A090TE43_9VIBR</name>
<reference evidence="1 2" key="2">
    <citation type="submission" date="2014-09" db="EMBL/GenBank/DDBJ databases">
        <authorList>
            <consortium name="NBRP consortium"/>
            <person name="Sawabe T."/>
            <person name="Meirelles P."/>
            <person name="Nakanishi M."/>
            <person name="Sayaka M."/>
            <person name="Hattori M."/>
            <person name="Ohkuma M."/>
        </authorList>
    </citation>
    <scope>NUCLEOTIDE SEQUENCE [LARGE SCALE GENOMIC DNA]</scope>
    <source>
        <strain evidence="1 2">JCM 19240</strain>
    </source>
</reference>
<sequence>MLPIMPAPPVTMIIEFFHLYKEMMSEYIRFAKGCLGSVPEVSEVRKVLLAQQKSHARNLF</sequence>
<accession>A0A090TE43</accession>
<evidence type="ECO:0000313" key="2">
    <source>
        <dbReference type="Proteomes" id="UP000029224"/>
    </source>
</evidence>